<dbReference type="InterPro" id="IPR036291">
    <property type="entry name" value="NAD(P)-bd_dom_sf"/>
</dbReference>
<dbReference type="Pfam" id="PF02826">
    <property type="entry name" value="2-Hacid_dh_C"/>
    <property type="match status" value="1"/>
</dbReference>
<feature type="domain" description="D-isomer specific 2-hydroxyacid dehydrogenase NAD-binding" evidence="6">
    <location>
        <begin position="113"/>
        <end position="290"/>
    </location>
</feature>
<evidence type="ECO:0000313" key="7">
    <source>
        <dbReference type="EMBL" id="AWM75818.1"/>
    </source>
</evidence>
<dbReference type="PANTHER" id="PTHR43761:SF1">
    <property type="entry name" value="D-ISOMER SPECIFIC 2-HYDROXYACID DEHYDROGENASE CATALYTIC DOMAIN-CONTAINING PROTEIN-RELATED"/>
    <property type="match status" value="1"/>
</dbReference>
<evidence type="ECO:0000256" key="1">
    <source>
        <dbReference type="ARBA" id="ARBA00005854"/>
    </source>
</evidence>
<keyword evidence="8" id="KW-1185">Reference proteome</keyword>
<evidence type="ECO:0000259" key="5">
    <source>
        <dbReference type="Pfam" id="PF00389"/>
    </source>
</evidence>
<evidence type="ECO:0000313" key="8">
    <source>
        <dbReference type="Proteomes" id="UP000246036"/>
    </source>
</evidence>
<evidence type="ECO:0000259" key="6">
    <source>
        <dbReference type="Pfam" id="PF02826"/>
    </source>
</evidence>
<organism evidence="7 8">
    <name type="scientific">Lactobacillus kullabergensis</name>
    <dbReference type="NCBI Taxonomy" id="1218493"/>
    <lineage>
        <taxon>Bacteria</taxon>
        <taxon>Bacillati</taxon>
        <taxon>Bacillota</taxon>
        <taxon>Bacilli</taxon>
        <taxon>Lactobacillales</taxon>
        <taxon>Lactobacillaceae</taxon>
        <taxon>Lactobacillus</taxon>
    </lineage>
</organism>
<accession>A0ABM6W1N2</accession>
<feature type="domain" description="D-isomer specific 2-hydroxyacid dehydrogenase catalytic" evidence="5">
    <location>
        <begin position="10"/>
        <end position="316"/>
    </location>
</feature>
<dbReference type="InterPro" id="IPR006140">
    <property type="entry name" value="D-isomer_DH_NAD-bd"/>
</dbReference>
<dbReference type="PANTHER" id="PTHR43761">
    <property type="entry name" value="D-ISOMER SPECIFIC 2-HYDROXYACID DEHYDROGENASE FAMILY PROTEIN (AFU_ORTHOLOGUE AFUA_1G13630)"/>
    <property type="match status" value="1"/>
</dbReference>
<evidence type="ECO:0000256" key="3">
    <source>
        <dbReference type="ARBA" id="ARBA00023027"/>
    </source>
</evidence>
<dbReference type="SUPFAM" id="SSF51735">
    <property type="entry name" value="NAD(P)-binding Rossmann-fold domains"/>
    <property type="match status" value="1"/>
</dbReference>
<gene>
    <name evidence="7" type="ORF">DKL58_07450</name>
</gene>
<keyword evidence="3" id="KW-0520">NAD</keyword>
<sequence>MKIYIRAEITEKYREQLKQYFSEIVYDPWTKNGERFYPDEMAKKMSEINPDVLITELDQINDKVLAKSSNLKAIVDCRSTPENIDVDAVNKYKIPLIHTPARNAEAVAEMLVGLIITKQRQIIQANKWVLNGNWKPGTTPYYIWKGHELYSQTIGFVGFGAVAKTAAKLLENFGCKMLFYDPYVESTNTSAKKTDLETLFTNSDIVSLHLPVTSETKGMINRKYLSLMKKSSLFVNTSRSAVVNTEDLYDCLAKKQISGGIIDVLDVEPPENKDDLKLALLDNVISTPHICGSTYEVVLHQSEIAVNSLINYLKKNYQKANIINSNVLDG</sequence>
<dbReference type="InterPro" id="IPR050418">
    <property type="entry name" value="D-iso_2-hydroxyacid_DH_PdxB"/>
</dbReference>
<proteinExistence type="inferred from homology"/>
<name>A0ABM6W1N2_9LACO</name>
<dbReference type="EMBL" id="CP029477">
    <property type="protein sequence ID" value="AWM75818.1"/>
    <property type="molecule type" value="Genomic_DNA"/>
</dbReference>
<dbReference type="RefSeq" id="WP_109586650.1">
    <property type="nucleotide sequence ID" value="NZ_CP029477.1"/>
</dbReference>
<evidence type="ECO:0000256" key="4">
    <source>
        <dbReference type="RuleBase" id="RU003719"/>
    </source>
</evidence>
<protein>
    <submittedName>
        <fullName evidence="7">3-phosphoglycerate dehydrogenase</fullName>
    </submittedName>
</protein>
<dbReference type="InterPro" id="IPR006139">
    <property type="entry name" value="D-isomer_2_OHA_DH_cat_dom"/>
</dbReference>
<dbReference type="SUPFAM" id="SSF52283">
    <property type="entry name" value="Formate/glycerate dehydrogenase catalytic domain-like"/>
    <property type="match status" value="1"/>
</dbReference>
<keyword evidence="2 4" id="KW-0560">Oxidoreductase</keyword>
<dbReference type="PROSITE" id="PS00670">
    <property type="entry name" value="D_2_HYDROXYACID_DH_2"/>
    <property type="match status" value="1"/>
</dbReference>
<dbReference type="Gene3D" id="3.40.50.720">
    <property type="entry name" value="NAD(P)-binding Rossmann-like Domain"/>
    <property type="match status" value="2"/>
</dbReference>
<evidence type="ECO:0000256" key="2">
    <source>
        <dbReference type="ARBA" id="ARBA00023002"/>
    </source>
</evidence>
<dbReference type="Proteomes" id="UP000246036">
    <property type="component" value="Chromosome"/>
</dbReference>
<dbReference type="InterPro" id="IPR029753">
    <property type="entry name" value="D-isomer_DH_CS"/>
</dbReference>
<reference evidence="7 8" key="1">
    <citation type="submission" date="2018-05" db="EMBL/GenBank/DDBJ databases">
        <title>Reference genomes for bee gut microbiota database.</title>
        <authorList>
            <person name="Ellegaard K.M."/>
        </authorList>
    </citation>
    <scope>NUCLEOTIDE SEQUENCE [LARGE SCALE GENOMIC DNA]</scope>
    <source>
        <strain evidence="7 8">ESL0186</strain>
    </source>
</reference>
<dbReference type="CDD" id="cd12171">
    <property type="entry name" value="2-Hacid_dh_10"/>
    <property type="match status" value="1"/>
</dbReference>
<dbReference type="Pfam" id="PF00389">
    <property type="entry name" value="2-Hacid_dh"/>
    <property type="match status" value="1"/>
</dbReference>
<comment type="similarity">
    <text evidence="1 4">Belongs to the D-isomer specific 2-hydroxyacid dehydrogenase family.</text>
</comment>